<feature type="domain" description="PEGA" evidence="2">
    <location>
        <begin position="242"/>
        <end position="310"/>
    </location>
</feature>
<keyword evidence="1" id="KW-1133">Transmembrane helix</keyword>
<dbReference type="PANTHER" id="PTHR36194">
    <property type="entry name" value="S-LAYER-LIKE PROTEIN"/>
    <property type="match status" value="1"/>
</dbReference>
<dbReference type="EMBL" id="CP009508">
    <property type="protein sequence ID" value="AKB37545.1"/>
    <property type="molecule type" value="Genomic_DNA"/>
</dbReference>
<evidence type="ECO:0000259" key="2">
    <source>
        <dbReference type="Pfam" id="PF08308"/>
    </source>
</evidence>
<dbReference type="PATRIC" id="fig|1434118.4.peg.3835"/>
<dbReference type="InterPro" id="IPR013229">
    <property type="entry name" value="PEGA"/>
</dbReference>
<protein>
    <recommendedName>
        <fullName evidence="2">PEGA domain-containing protein</fullName>
    </recommendedName>
</protein>
<keyword evidence="1" id="KW-0812">Transmembrane</keyword>
<reference evidence="3 4" key="1">
    <citation type="submission" date="2014-07" db="EMBL/GenBank/DDBJ databases">
        <title>Methanogenic archaea and the global carbon cycle.</title>
        <authorList>
            <person name="Henriksen J.R."/>
            <person name="Luke J."/>
            <person name="Reinhart S."/>
            <person name="Benedict M.N."/>
            <person name="Youngblut N.D."/>
            <person name="Metcalf M.E."/>
            <person name="Whitaker R.J."/>
            <person name="Metcalf W.W."/>
        </authorList>
    </citation>
    <scope>NUCLEOTIDE SEQUENCE [LARGE SCALE GENOMIC DNA]</scope>
    <source>
        <strain evidence="3 4">C2J</strain>
    </source>
</reference>
<dbReference type="Proteomes" id="UP000033123">
    <property type="component" value="Chromosome"/>
</dbReference>
<evidence type="ECO:0000313" key="3">
    <source>
        <dbReference type="EMBL" id="AKB37545.1"/>
    </source>
</evidence>
<name>A0A0E3PPA0_9EURY</name>
<dbReference type="AlphaFoldDB" id="A0A0E3PPA0"/>
<dbReference type="KEGG" id="msj:MSSAC_2955"/>
<evidence type="ECO:0000256" key="1">
    <source>
        <dbReference type="SAM" id="Phobius"/>
    </source>
</evidence>
<gene>
    <name evidence="3" type="ORF">MSSAC_2955</name>
</gene>
<accession>A0A0E3PPA0</accession>
<dbReference type="Pfam" id="PF08308">
    <property type="entry name" value="PEGA"/>
    <property type="match status" value="1"/>
</dbReference>
<proteinExistence type="predicted"/>
<evidence type="ECO:0000313" key="4">
    <source>
        <dbReference type="Proteomes" id="UP000033123"/>
    </source>
</evidence>
<sequence length="354" mass="39761">MSTARKFWHLKISPEEEMSIYDTIKNVFTYTKKELSPSKKVLLCCSAALFLFLMLVAATAYYILPMEARGGTDFNLRSIHPLTSYVHSGEMVPLKFNVFTHSPGLYELKVYSPGGELVFRSLKPVRQSNLGVWTVTSEVEVREFGQYDVELFGLFNKNENKPYRAALWIEDLSKRQERLSEPAGFGPNLSICVVNKSSVSGTLTKEIEPASFELPENNRLSLMENESVLPAKNNSTPAKELGSLYINSIPIGSTIYLNGHDIGRTPLTIDDLPVGNYSLILELDGYEALETKVDVFAGQTTTIYQPLVKNQPSDDRKKPLITALHIKAFIIFMIAGFFVYVIIEILLKDANKVR</sequence>
<organism evidence="3 4">
    <name type="scientific">Methanosarcina siciliae C2J</name>
    <dbReference type="NCBI Taxonomy" id="1434118"/>
    <lineage>
        <taxon>Archaea</taxon>
        <taxon>Methanobacteriati</taxon>
        <taxon>Methanobacteriota</taxon>
        <taxon>Stenosarchaea group</taxon>
        <taxon>Methanomicrobia</taxon>
        <taxon>Methanosarcinales</taxon>
        <taxon>Methanosarcinaceae</taxon>
        <taxon>Methanosarcina</taxon>
    </lineage>
</organism>
<keyword evidence="1" id="KW-0472">Membrane</keyword>
<dbReference type="HOGENOM" id="CLU_782149_0_0_2"/>
<dbReference type="PANTHER" id="PTHR36194:SF1">
    <property type="entry name" value="S-LAYER-LIKE PROTEIN"/>
    <property type="match status" value="1"/>
</dbReference>
<feature type="transmembrane region" description="Helical" evidence="1">
    <location>
        <begin position="41"/>
        <end position="64"/>
    </location>
</feature>
<feature type="transmembrane region" description="Helical" evidence="1">
    <location>
        <begin position="328"/>
        <end position="347"/>
    </location>
</feature>